<dbReference type="Proteomes" id="UP001223072">
    <property type="component" value="Unassembled WGS sequence"/>
</dbReference>
<feature type="domain" description="HTH merR-type" evidence="2">
    <location>
        <begin position="1"/>
        <end position="22"/>
    </location>
</feature>
<accession>A0ABU0RNS1</accession>
<sequence>MAIRRMKPLGFTLDQMRDLLDAADRLDGAAPSTPPSGTLLGRVRIYEQAATEQVAKLRVQLTDAEAFATTLRTHLNQNTAAARPDPHVRPCPSAHVRRPMLAPDSALIRLRGPPRRVS</sequence>
<reference evidence="3 4" key="1">
    <citation type="submission" date="2023-07" db="EMBL/GenBank/DDBJ databases">
        <title>Comparative genomics of wheat-associated soil bacteria to identify genetic determinants of phenazine resistance.</title>
        <authorList>
            <person name="Mouncey N."/>
        </authorList>
    </citation>
    <scope>NUCLEOTIDE SEQUENCE [LARGE SCALE GENOMIC DNA]</scope>
    <source>
        <strain evidence="3 4">W2I16</strain>
    </source>
</reference>
<dbReference type="SUPFAM" id="SSF46955">
    <property type="entry name" value="Putative DNA-binding domain"/>
    <property type="match status" value="1"/>
</dbReference>
<comment type="caution">
    <text evidence="3">The sequence shown here is derived from an EMBL/GenBank/DDBJ whole genome shotgun (WGS) entry which is preliminary data.</text>
</comment>
<dbReference type="EMBL" id="JAUSZS010000004">
    <property type="protein sequence ID" value="MDQ0933639.1"/>
    <property type="molecule type" value="Genomic_DNA"/>
</dbReference>
<dbReference type="InterPro" id="IPR000551">
    <property type="entry name" value="MerR-type_HTH_dom"/>
</dbReference>
<dbReference type="GO" id="GO:0003677">
    <property type="term" value="F:DNA binding"/>
    <property type="evidence" value="ECO:0007669"/>
    <property type="project" value="UniProtKB-KW"/>
</dbReference>
<dbReference type="InterPro" id="IPR009061">
    <property type="entry name" value="DNA-bd_dom_put_sf"/>
</dbReference>
<keyword evidence="4" id="KW-1185">Reference proteome</keyword>
<dbReference type="PROSITE" id="PS50937">
    <property type="entry name" value="HTH_MERR_2"/>
    <property type="match status" value="1"/>
</dbReference>
<gene>
    <name evidence="3" type="ORF">QFZ49_003579</name>
</gene>
<protein>
    <submittedName>
        <fullName evidence="3">DNA-binding transcriptional MerR regulator</fullName>
    </submittedName>
</protein>
<keyword evidence="3" id="KW-0238">DNA-binding</keyword>
<feature type="region of interest" description="Disordered" evidence="1">
    <location>
        <begin position="77"/>
        <end position="96"/>
    </location>
</feature>
<organism evidence="3 4">
    <name type="scientific">Streptomyces turgidiscabies</name>
    <dbReference type="NCBI Taxonomy" id="85558"/>
    <lineage>
        <taxon>Bacteria</taxon>
        <taxon>Bacillati</taxon>
        <taxon>Actinomycetota</taxon>
        <taxon>Actinomycetes</taxon>
        <taxon>Kitasatosporales</taxon>
        <taxon>Streptomycetaceae</taxon>
        <taxon>Streptomyces</taxon>
    </lineage>
</organism>
<dbReference type="Gene3D" id="1.10.1660.10">
    <property type="match status" value="1"/>
</dbReference>
<proteinExistence type="predicted"/>
<evidence type="ECO:0000313" key="3">
    <source>
        <dbReference type="EMBL" id="MDQ0933639.1"/>
    </source>
</evidence>
<evidence type="ECO:0000256" key="1">
    <source>
        <dbReference type="SAM" id="MobiDB-lite"/>
    </source>
</evidence>
<evidence type="ECO:0000313" key="4">
    <source>
        <dbReference type="Proteomes" id="UP001223072"/>
    </source>
</evidence>
<name>A0ABU0RNS1_9ACTN</name>
<evidence type="ECO:0000259" key="2">
    <source>
        <dbReference type="PROSITE" id="PS50937"/>
    </source>
</evidence>